<dbReference type="PANTHER" id="PTHR11748:SF103">
    <property type="entry name" value="GLYCOLATE OXIDASE SUBUNIT GLCE"/>
    <property type="match status" value="1"/>
</dbReference>
<protein>
    <submittedName>
        <fullName evidence="5">Glycolate oxidase FAD binding subunit</fullName>
    </submittedName>
</protein>
<dbReference type="RefSeq" id="WP_307326815.1">
    <property type="nucleotide sequence ID" value="NZ_JAUSUG010000012.1"/>
</dbReference>
<dbReference type="Pfam" id="PF01565">
    <property type="entry name" value="FAD_binding_4"/>
    <property type="match status" value="1"/>
</dbReference>
<accession>A0ABT9ZWV8</accession>
<comment type="caution">
    <text evidence="5">The sequence shown here is derived from an EMBL/GenBank/DDBJ whole genome shotgun (WGS) entry which is preliminary data.</text>
</comment>
<dbReference type="SUPFAM" id="SSF55103">
    <property type="entry name" value="FAD-linked oxidases, C-terminal domain"/>
    <property type="match status" value="1"/>
</dbReference>
<proteinExistence type="predicted"/>
<evidence type="ECO:0000256" key="1">
    <source>
        <dbReference type="ARBA" id="ARBA00022630"/>
    </source>
</evidence>
<dbReference type="Gene3D" id="3.30.465.10">
    <property type="match status" value="1"/>
</dbReference>
<dbReference type="PANTHER" id="PTHR11748">
    <property type="entry name" value="D-LACTATE DEHYDROGENASE"/>
    <property type="match status" value="1"/>
</dbReference>
<organism evidence="5 6">
    <name type="scientific">Evansella vedderi</name>
    <dbReference type="NCBI Taxonomy" id="38282"/>
    <lineage>
        <taxon>Bacteria</taxon>
        <taxon>Bacillati</taxon>
        <taxon>Bacillota</taxon>
        <taxon>Bacilli</taxon>
        <taxon>Bacillales</taxon>
        <taxon>Bacillaceae</taxon>
        <taxon>Evansella</taxon>
    </lineage>
</organism>
<evidence type="ECO:0000259" key="4">
    <source>
        <dbReference type="PROSITE" id="PS51387"/>
    </source>
</evidence>
<dbReference type="InterPro" id="IPR016169">
    <property type="entry name" value="FAD-bd_PCMH_sub2"/>
</dbReference>
<dbReference type="EMBL" id="JAUSUG010000012">
    <property type="protein sequence ID" value="MDQ0255721.1"/>
    <property type="molecule type" value="Genomic_DNA"/>
</dbReference>
<evidence type="ECO:0000313" key="6">
    <source>
        <dbReference type="Proteomes" id="UP001230005"/>
    </source>
</evidence>
<dbReference type="InterPro" id="IPR016164">
    <property type="entry name" value="FAD-linked_Oxase-like_C"/>
</dbReference>
<evidence type="ECO:0000256" key="2">
    <source>
        <dbReference type="ARBA" id="ARBA00022827"/>
    </source>
</evidence>
<evidence type="ECO:0000313" key="5">
    <source>
        <dbReference type="EMBL" id="MDQ0255721.1"/>
    </source>
</evidence>
<sequence>MLKALGTEMKSVIGEEKIIERKVEEQPHPLGNGGKITVLPSTEEEIAAVVKYANENGMTITVTGTGTKRGFGGTIEDADILLSLENYHGIVEHTVGDMTITVKSGTKFEELQRYLQKHKQKIPLDPAWPENATIGGVIAVNDSGPKRFRNGSARDVVIGLRTVYPNGSVIRSGGKVVKNVAGYDMNKLFIGSMGTLGVLTEITMKLRPLPEYESLLLLSFPKGGMEEIRSFAVRLLDTMLEPVTLELINPVLAEKLTGQSTYTLAIGFEDVESSVHYQEEYVKKIHPEAQLTILQEDDSREFWQQFYQIGPKGTDSPSKLVTEASMKIGVKNMAIPEVIKESVHLQDMYNLEVFAHGGLGHGLCQVHLKGAAQDIKSALTHLRNLVKDLGGNSVIKYLPLTLRKEMDVWGEKPSYFFLLEGIKKKIDPKKTLNNQRFVGGI</sequence>
<dbReference type="InterPro" id="IPR016166">
    <property type="entry name" value="FAD-bd_PCMH"/>
</dbReference>
<dbReference type="Proteomes" id="UP001230005">
    <property type="component" value="Unassembled WGS sequence"/>
</dbReference>
<evidence type="ECO:0000256" key="3">
    <source>
        <dbReference type="ARBA" id="ARBA00023002"/>
    </source>
</evidence>
<gene>
    <name evidence="5" type="ORF">J2S74_003103</name>
</gene>
<dbReference type="SUPFAM" id="SSF56176">
    <property type="entry name" value="FAD-binding/transporter-associated domain-like"/>
    <property type="match status" value="1"/>
</dbReference>
<keyword evidence="6" id="KW-1185">Reference proteome</keyword>
<dbReference type="InterPro" id="IPR006094">
    <property type="entry name" value="Oxid_FAD_bind_N"/>
</dbReference>
<keyword evidence="3" id="KW-0560">Oxidoreductase</keyword>
<dbReference type="PROSITE" id="PS51387">
    <property type="entry name" value="FAD_PCMH"/>
    <property type="match status" value="1"/>
</dbReference>
<name>A0ABT9ZWV8_9BACI</name>
<keyword evidence="2" id="KW-0274">FAD</keyword>
<dbReference type="InterPro" id="IPR036318">
    <property type="entry name" value="FAD-bd_PCMH-like_sf"/>
</dbReference>
<keyword evidence="1" id="KW-0285">Flavoprotein</keyword>
<feature type="domain" description="FAD-binding PCMH-type" evidence="4">
    <location>
        <begin position="30"/>
        <end position="209"/>
    </location>
</feature>
<reference evidence="5 6" key="1">
    <citation type="submission" date="2023-07" db="EMBL/GenBank/DDBJ databases">
        <title>Genomic Encyclopedia of Type Strains, Phase IV (KMG-IV): sequencing the most valuable type-strain genomes for metagenomic binning, comparative biology and taxonomic classification.</title>
        <authorList>
            <person name="Goeker M."/>
        </authorList>
    </citation>
    <scope>NUCLEOTIDE SEQUENCE [LARGE SCALE GENOMIC DNA]</scope>
    <source>
        <strain evidence="5 6">DSM 9768</strain>
    </source>
</reference>